<accession>A0A977KC50</accession>
<proteinExistence type="predicted"/>
<evidence type="ECO:0000313" key="2">
    <source>
        <dbReference type="Proteomes" id="UP001063698"/>
    </source>
</evidence>
<dbReference type="KEGG" id="ipc:IPA_02135"/>
<dbReference type="Proteomes" id="UP001063698">
    <property type="component" value="Chromosome"/>
</dbReference>
<sequence>MLLESWGLNVPLYAIVDEKNWERAKFYKRQCAIRFDVLTCELPKINARIVPGPPPLIAHSSPCVAERLFEELSRKGCKFLAHVTDVTINDTVGAGVTMKWRGRIISEISIGGSVRDITRRGKVDARAFWEGCKMRIEGPLQGLLSYCAYKSLEVMERLPEGLIEWSCHKGRYGTLGDHAIFWEFVEL</sequence>
<evidence type="ECO:0000313" key="1">
    <source>
        <dbReference type="EMBL" id="UXD22151.1"/>
    </source>
</evidence>
<gene>
    <name evidence="1" type="ORF">IPA_02135</name>
</gene>
<keyword evidence="2" id="KW-1185">Reference proteome</keyword>
<protein>
    <submittedName>
        <fullName evidence="1">Uncharacterized protein</fullName>
    </submittedName>
</protein>
<dbReference type="EMBL" id="CP006868">
    <property type="protein sequence ID" value="UXD22151.1"/>
    <property type="molecule type" value="Genomic_DNA"/>
</dbReference>
<organism evidence="1 2">
    <name type="scientific">Ignicoccus pacificus DSM 13166</name>
    <dbReference type="NCBI Taxonomy" id="940294"/>
    <lineage>
        <taxon>Archaea</taxon>
        <taxon>Thermoproteota</taxon>
        <taxon>Thermoprotei</taxon>
        <taxon>Desulfurococcales</taxon>
        <taxon>Desulfurococcaceae</taxon>
        <taxon>Ignicoccus</taxon>
    </lineage>
</organism>
<name>A0A977KC50_9CREN</name>
<reference evidence="1" key="1">
    <citation type="submission" date="2013-11" db="EMBL/GenBank/DDBJ databases">
        <title>Comparative genomics of Ignicoccus.</title>
        <authorList>
            <person name="Podar M."/>
        </authorList>
    </citation>
    <scope>NUCLEOTIDE SEQUENCE</scope>
    <source>
        <strain evidence="1">DSM 13166</strain>
    </source>
</reference>
<dbReference type="AlphaFoldDB" id="A0A977KC50"/>